<comment type="subcellular location">
    <subcellularLocation>
        <location evidence="5">Membrane</location>
        <topology evidence="5">Single-pass membrane protein</topology>
    </subcellularLocation>
</comment>
<keyword evidence="8" id="KW-1185">Reference proteome</keyword>
<dbReference type="OrthoDB" id="5835829at2759"/>
<keyword evidence="5" id="KW-0472">Membrane</keyword>
<dbReference type="InterPro" id="IPR002213">
    <property type="entry name" value="UDP_glucos_trans"/>
</dbReference>
<keyword evidence="2 4" id="KW-0328">Glycosyltransferase</keyword>
<protein>
    <recommendedName>
        <fullName evidence="5">UDP-glucuronosyltransferase</fullName>
        <ecNumber evidence="5">2.4.1.17</ecNumber>
    </recommendedName>
</protein>
<dbReference type="InterPro" id="IPR050271">
    <property type="entry name" value="UDP-glycosyltransferase"/>
</dbReference>
<proteinExistence type="inferred from homology"/>
<sequence length="517" mass="58394">MCTLTLAAVVTLVFAVIPSEITSKTVVFYPPPATSYIVYHTNVAGALARRGHEVWICIPDYLLQRNLVKDNSVKILAYGKQLGDVEKQIYEKTRIMDKFWAKEPTFGKETLYSTGAELIKIADVVLSDQVFVDKVRQLNPDLIVLESVPFNLNMIVLPYMLDIPFAFIGTIHDVVISKVPFSPAVTPFPINTSTDRMTFVQRLQNTILYLLRINFDLFYDSGLIAKFAPHKPYMSINDLATSAEVFIAEIDHILDYPRTTLPNTKLVGGSSASAAKQLEGEFKKFVDTAKTGIIVVSFGGSILDLPPNIVSKFISAFSKLDLGVVWKVNITSPDPKQILTSKWIPQNDLLGHEKTKLFVSHCGKNGQYEALYHGVPILCLPVYGDQSYNSERIKVKQYGLRADMREASADELAAMMKEIIDNGTYTENIKKASELYRELYKVPKEEAAYWLDHVMKYGGEYMRSPGQQMPWYQLLVLDVIAFLVAVIVVILLVIYFTVKRCYNLCRNKPRKIKSKRQ</sequence>
<organism evidence="7 8">
    <name type="scientific">Candidula unifasciata</name>
    <dbReference type="NCBI Taxonomy" id="100452"/>
    <lineage>
        <taxon>Eukaryota</taxon>
        <taxon>Metazoa</taxon>
        <taxon>Spiralia</taxon>
        <taxon>Lophotrochozoa</taxon>
        <taxon>Mollusca</taxon>
        <taxon>Gastropoda</taxon>
        <taxon>Heterobranchia</taxon>
        <taxon>Euthyneura</taxon>
        <taxon>Panpulmonata</taxon>
        <taxon>Eupulmonata</taxon>
        <taxon>Stylommatophora</taxon>
        <taxon>Helicina</taxon>
        <taxon>Helicoidea</taxon>
        <taxon>Geomitridae</taxon>
        <taxon>Candidula</taxon>
    </lineage>
</organism>
<dbReference type="SUPFAM" id="SSF53756">
    <property type="entry name" value="UDP-Glycosyltransferase/glycogen phosphorylase"/>
    <property type="match status" value="1"/>
</dbReference>
<evidence type="ECO:0000313" key="8">
    <source>
        <dbReference type="Proteomes" id="UP000678393"/>
    </source>
</evidence>
<accession>A0A8S3YNT5</accession>
<comment type="caution">
    <text evidence="7">The sequence shown here is derived from an EMBL/GenBank/DDBJ whole genome shotgun (WGS) entry which is preliminary data.</text>
</comment>
<evidence type="ECO:0000256" key="6">
    <source>
        <dbReference type="SAM" id="SignalP"/>
    </source>
</evidence>
<reference evidence="7" key="1">
    <citation type="submission" date="2021-04" db="EMBL/GenBank/DDBJ databases">
        <authorList>
            <consortium name="Molecular Ecology Group"/>
        </authorList>
    </citation>
    <scope>NUCLEOTIDE SEQUENCE</scope>
</reference>
<evidence type="ECO:0000256" key="2">
    <source>
        <dbReference type="ARBA" id="ARBA00022676"/>
    </source>
</evidence>
<feature type="transmembrane region" description="Helical" evidence="5">
    <location>
        <begin position="471"/>
        <end position="498"/>
    </location>
</feature>
<comment type="similarity">
    <text evidence="1 4">Belongs to the UDP-glycosyltransferase family.</text>
</comment>
<dbReference type="PROSITE" id="PS00375">
    <property type="entry name" value="UDPGT"/>
    <property type="match status" value="1"/>
</dbReference>
<dbReference type="PANTHER" id="PTHR48043:SF145">
    <property type="entry name" value="FI06409P-RELATED"/>
    <property type="match status" value="1"/>
</dbReference>
<dbReference type="EMBL" id="CAJHNH020000273">
    <property type="protein sequence ID" value="CAG5116590.1"/>
    <property type="molecule type" value="Genomic_DNA"/>
</dbReference>
<dbReference type="Gene3D" id="3.40.50.2000">
    <property type="entry name" value="Glycogen Phosphorylase B"/>
    <property type="match status" value="2"/>
</dbReference>
<evidence type="ECO:0000313" key="7">
    <source>
        <dbReference type="EMBL" id="CAG5116590.1"/>
    </source>
</evidence>
<dbReference type="CDD" id="cd03784">
    <property type="entry name" value="GT1_Gtf-like"/>
    <property type="match status" value="1"/>
</dbReference>
<keyword evidence="5" id="KW-0812">Transmembrane</keyword>
<dbReference type="Proteomes" id="UP000678393">
    <property type="component" value="Unassembled WGS sequence"/>
</dbReference>
<evidence type="ECO:0000256" key="3">
    <source>
        <dbReference type="ARBA" id="ARBA00022679"/>
    </source>
</evidence>
<evidence type="ECO:0000256" key="4">
    <source>
        <dbReference type="RuleBase" id="RU003718"/>
    </source>
</evidence>
<dbReference type="AlphaFoldDB" id="A0A8S3YNT5"/>
<keyword evidence="5" id="KW-1133">Transmembrane helix</keyword>
<dbReference type="FunFam" id="3.40.50.2000:FF:000021">
    <property type="entry name" value="UDP-glucuronosyltransferase"/>
    <property type="match status" value="1"/>
</dbReference>
<dbReference type="Pfam" id="PF00201">
    <property type="entry name" value="UDPGT"/>
    <property type="match status" value="1"/>
</dbReference>
<dbReference type="EC" id="2.4.1.17" evidence="5"/>
<evidence type="ECO:0000256" key="1">
    <source>
        <dbReference type="ARBA" id="ARBA00009995"/>
    </source>
</evidence>
<keyword evidence="3 4" id="KW-0808">Transferase</keyword>
<evidence type="ECO:0000256" key="5">
    <source>
        <dbReference type="RuleBase" id="RU362059"/>
    </source>
</evidence>
<feature type="chain" id="PRO_5035905997" description="UDP-glucuronosyltransferase" evidence="6">
    <location>
        <begin position="16"/>
        <end position="517"/>
    </location>
</feature>
<gene>
    <name evidence="7" type="ORF">CUNI_LOCUS2148</name>
</gene>
<comment type="catalytic activity">
    <reaction evidence="5">
        <text>glucuronate acceptor + UDP-alpha-D-glucuronate = acceptor beta-D-glucuronoside + UDP + H(+)</text>
        <dbReference type="Rhea" id="RHEA:21032"/>
        <dbReference type="ChEBI" id="CHEBI:15378"/>
        <dbReference type="ChEBI" id="CHEBI:58052"/>
        <dbReference type="ChEBI" id="CHEBI:58223"/>
        <dbReference type="ChEBI" id="CHEBI:132367"/>
        <dbReference type="ChEBI" id="CHEBI:132368"/>
        <dbReference type="EC" id="2.4.1.17"/>
    </reaction>
</comment>
<dbReference type="InterPro" id="IPR035595">
    <property type="entry name" value="UDP_glycos_trans_CS"/>
</dbReference>
<feature type="signal peptide" evidence="6">
    <location>
        <begin position="1"/>
        <end position="15"/>
    </location>
</feature>
<dbReference type="GO" id="GO:0015020">
    <property type="term" value="F:glucuronosyltransferase activity"/>
    <property type="evidence" value="ECO:0007669"/>
    <property type="project" value="UniProtKB-EC"/>
</dbReference>
<keyword evidence="6" id="KW-0732">Signal</keyword>
<name>A0A8S3YNT5_9EUPU</name>
<dbReference type="PANTHER" id="PTHR48043">
    <property type="entry name" value="EG:EG0003.4 PROTEIN-RELATED"/>
    <property type="match status" value="1"/>
</dbReference>
<dbReference type="GO" id="GO:0016020">
    <property type="term" value="C:membrane"/>
    <property type="evidence" value="ECO:0007669"/>
    <property type="project" value="UniProtKB-SubCell"/>
</dbReference>